<evidence type="ECO:0000256" key="3">
    <source>
        <dbReference type="ARBA" id="ARBA00022729"/>
    </source>
</evidence>
<dbReference type="AlphaFoldDB" id="A0A4Q6XSP3"/>
<comment type="subcellular location">
    <subcellularLocation>
        <location evidence="1">Cell outer membrane</location>
    </subcellularLocation>
</comment>
<feature type="chain" id="PRO_5020991748" evidence="6">
    <location>
        <begin position="24"/>
        <end position="590"/>
    </location>
</feature>
<keyword evidence="4" id="KW-0472">Membrane</keyword>
<accession>A0A4Q6XSP3</accession>
<evidence type="ECO:0000256" key="4">
    <source>
        <dbReference type="ARBA" id="ARBA00023136"/>
    </source>
</evidence>
<dbReference type="Gene3D" id="1.25.40.390">
    <property type="match status" value="1"/>
</dbReference>
<protein>
    <submittedName>
        <fullName evidence="8">RagB/SusD family nutrient uptake outer membrane protein</fullName>
    </submittedName>
</protein>
<reference evidence="8 9" key="1">
    <citation type="submission" date="2019-02" db="EMBL/GenBank/DDBJ databases">
        <authorList>
            <person name="Li Y."/>
        </authorList>
    </citation>
    <scope>NUCLEOTIDE SEQUENCE [LARGE SCALE GENOMIC DNA]</scope>
    <source>
        <strain evidence="8 9">30C10-4-7</strain>
    </source>
</reference>
<dbReference type="OrthoDB" id="1035036at2"/>
<keyword evidence="9" id="KW-1185">Reference proteome</keyword>
<evidence type="ECO:0000259" key="7">
    <source>
        <dbReference type="Pfam" id="PF07980"/>
    </source>
</evidence>
<evidence type="ECO:0000313" key="8">
    <source>
        <dbReference type="EMBL" id="RZF59769.1"/>
    </source>
</evidence>
<dbReference type="RefSeq" id="WP_130141688.1">
    <property type="nucleotide sequence ID" value="NZ_SGIT01000002.1"/>
</dbReference>
<gene>
    <name evidence="8" type="ORF">EWE74_11480</name>
</gene>
<dbReference type="InterPro" id="IPR011990">
    <property type="entry name" value="TPR-like_helical_dom_sf"/>
</dbReference>
<keyword evidence="3 6" id="KW-0732">Signal</keyword>
<evidence type="ECO:0000313" key="9">
    <source>
        <dbReference type="Proteomes" id="UP000292855"/>
    </source>
</evidence>
<organism evidence="8 9">
    <name type="scientific">Sphingobacterium corticibacterium</name>
    <dbReference type="NCBI Taxonomy" id="2484746"/>
    <lineage>
        <taxon>Bacteria</taxon>
        <taxon>Pseudomonadati</taxon>
        <taxon>Bacteroidota</taxon>
        <taxon>Sphingobacteriia</taxon>
        <taxon>Sphingobacteriales</taxon>
        <taxon>Sphingobacteriaceae</taxon>
        <taxon>Sphingobacterium</taxon>
    </lineage>
</organism>
<dbReference type="GO" id="GO:0009279">
    <property type="term" value="C:cell outer membrane"/>
    <property type="evidence" value="ECO:0007669"/>
    <property type="project" value="UniProtKB-SubCell"/>
</dbReference>
<sequence>MIRIIKMKRITLYGLYAALACLALPSCSKFLDVEPDEVLVKEQMYRNIYDADAAVIGVYGKLLSLAEQHILWNELRADLLTVTNRANPYLKEINTNDVGAISADNPYVNPRKFYEVILNCNDVLANFQVMRAENKFTPEEYNQRYSDIMAVRSWVYLQLGIHFGRVPYITDPLEDTDAVLDKDKYPLLEFEQLLTKLIADMESIPYKLLYASTESLMYAVDGYNMERFYINKQALLGDLHLWNNDYQSAAEYYKLVMTSYDNLGNDNFRYDRYKIKWAEVATNNDIAVGYLRYREQDVRTLINSKTQGWRSMFSRTQDELWNTEWVWSLPFSSNFSPQNPFISLFAANGGDHLLKPSLESLDLWNSQTQRNGVPYDARRDLSVSMMGQEGVVTKYTDEFSDIETMLPIDKFQRDGKWHLYRAAKLHLRFAEAANRDGHHKLAAAFLNGTIGSAYDDPNLTDKTDVMQTFLPFPYDFDARNGNNPHFRATWHRHAGIRGRAYVTIKEVNPTDSLTQIENYLIEEAALEMAFEGSRWEDLLRIAMRRNDPSFLANKIYEKLSKEGHPQADAVRSKLMSRENWYLPFKWDVGE</sequence>
<evidence type="ECO:0000256" key="6">
    <source>
        <dbReference type="SAM" id="SignalP"/>
    </source>
</evidence>
<evidence type="ECO:0000256" key="1">
    <source>
        <dbReference type="ARBA" id="ARBA00004442"/>
    </source>
</evidence>
<name>A0A4Q6XSP3_9SPHI</name>
<comment type="similarity">
    <text evidence="2">Belongs to the SusD family.</text>
</comment>
<keyword evidence="5" id="KW-0998">Cell outer membrane</keyword>
<dbReference type="PROSITE" id="PS51257">
    <property type="entry name" value="PROKAR_LIPOPROTEIN"/>
    <property type="match status" value="1"/>
</dbReference>
<dbReference type="EMBL" id="SGIT01000002">
    <property type="protein sequence ID" value="RZF59769.1"/>
    <property type="molecule type" value="Genomic_DNA"/>
</dbReference>
<evidence type="ECO:0000256" key="2">
    <source>
        <dbReference type="ARBA" id="ARBA00006275"/>
    </source>
</evidence>
<feature type="domain" description="RagB/SusD" evidence="7">
    <location>
        <begin position="402"/>
        <end position="569"/>
    </location>
</feature>
<proteinExistence type="inferred from homology"/>
<dbReference type="Pfam" id="PF07980">
    <property type="entry name" value="SusD_RagB"/>
    <property type="match status" value="1"/>
</dbReference>
<dbReference type="InterPro" id="IPR012944">
    <property type="entry name" value="SusD_RagB_dom"/>
</dbReference>
<comment type="caution">
    <text evidence="8">The sequence shown here is derived from an EMBL/GenBank/DDBJ whole genome shotgun (WGS) entry which is preliminary data.</text>
</comment>
<feature type="signal peptide" evidence="6">
    <location>
        <begin position="1"/>
        <end position="23"/>
    </location>
</feature>
<evidence type="ECO:0000256" key="5">
    <source>
        <dbReference type="ARBA" id="ARBA00023237"/>
    </source>
</evidence>
<dbReference type="SUPFAM" id="SSF48452">
    <property type="entry name" value="TPR-like"/>
    <property type="match status" value="1"/>
</dbReference>
<dbReference type="Proteomes" id="UP000292855">
    <property type="component" value="Unassembled WGS sequence"/>
</dbReference>